<keyword evidence="1" id="KW-0732">Signal</keyword>
<name>A0A147BBG2_IXORI</name>
<sequence length="114" mass="12662">MEGLPDLLLSFILESLAPAAAQTVVRENFRVQAESCVNRYCCANAIMALVSSLLLRTVKHNGYLSSFHLFCCHLPGQFQVYSGSFCCGEVHFFCDPSEGLVVHGLRQTKEYTKP</sequence>
<accession>A0A147BBG2</accession>
<protein>
    <submittedName>
        <fullName evidence="2">Putative secreted protein</fullName>
    </submittedName>
</protein>
<feature type="chain" id="PRO_5007541950" evidence="1">
    <location>
        <begin position="22"/>
        <end position="114"/>
    </location>
</feature>
<proteinExistence type="predicted"/>
<organism evidence="2">
    <name type="scientific">Ixodes ricinus</name>
    <name type="common">Common tick</name>
    <name type="synonym">Acarus ricinus</name>
    <dbReference type="NCBI Taxonomy" id="34613"/>
    <lineage>
        <taxon>Eukaryota</taxon>
        <taxon>Metazoa</taxon>
        <taxon>Ecdysozoa</taxon>
        <taxon>Arthropoda</taxon>
        <taxon>Chelicerata</taxon>
        <taxon>Arachnida</taxon>
        <taxon>Acari</taxon>
        <taxon>Parasitiformes</taxon>
        <taxon>Ixodida</taxon>
        <taxon>Ixodoidea</taxon>
        <taxon>Ixodidae</taxon>
        <taxon>Ixodinae</taxon>
        <taxon>Ixodes</taxon>
    </lineage>
</organism>
<evidence type="ECO:0000313" key="2">
    <source>
        <dbReference type="EMBL" id="JAR88103.1"/>
    </source>
</evidence>
<dbReference type="AlphaFoldDB" id="A0A147BBG2"/>
<reference evidence="2" key="1">
    <citation type="journal article" date="2018" name="PLoS Negl. Trop. Dis.">
        <title>Sialome diversity of ticks revealed by RNAseq of single tick salivary glands.</title>
        <authorList>
            <person name="Perner J."/>
            <person name="Kropackova S."/>
            <person name="Kopacek P."/>
            <person name="Ribeiro J.M."/>
        </authorList>
    </citation>
    <scope>NUCLEOTIDE SEQUENCE</scope>
    <source>
        <strain evidence="2">Siblings of single egg batch collected in Ceske Budejovice</strain>
        <tissue evidence="2">Salivary glands</tissue>
    </source>
</reference>
<dbReference type="EMBL" id="GEGO01007301">
    <property type="protein sequence ID" value="JAR88103.1"/>
    <property type="molecule type" value="Transcribed_RNA"/>
</dbReference>
<evidence type="ECO:0000256" key="1">
    <source>
        <dbReference type="SAM" id="SignalP"/>
    </source>
</evidence>
<feature type="signal peptide" evidence="1">
    <location>
        <begin position="1"/>
        <end position="21"/>
    </location>
</feature>